<comment type="caution">
    <text evidence="1">The sequence shown here is derived from an EMBL/GenBank/DDBJ whole genome shotgun (WGS) entry which is preliminary data.</text>
</comment>
<accession>A0AA88E5V9</accession>
<dbReference type="Proteomes" id="UP001187192">
    <property type="component" value="Unassembled WGS sequence"/>
</dbReference>
<dbReference type="EMBL" id="BTGU01000336">
    <property type="protein sequence ID" value="GMN66541.1"/>
    <property type="molecule type" value="Genomic_DNA"/>
</dbReference>
<name>A0AA88E5V9_FICCA</name>
<evidence type="ECO:0000313" key="1">
    <source>
        <dbReference type="EMBL" id="GMN66541.1"/>
    </source>
</evidence>
<gene>
    <name evidence="1" type="ORF">TIFTF001_035611</name>
</gene>
<feature type="non-terminal residue" evidence="1">
    <location>
        <position position="1"/>
    </location>
</feature>
<protein>
    <submittedName>
        <fullName evidence="1">Uncharacterized protein</fullName>
    </submittedName>
</protein>
<sequence length="10" mass="1130">ETKLKPLSKS</sequence>
<keyword evidence="2" id="KW-1185">Reference proteome</keyword>
<reference evidence="1" key="1">
    <citation type="submission" date="2023-07" db="EMBL/GenBank/DDBJ databases">
        <title>draft genome sequence of fig (Ficus carica).</title>
        <authorList>
            <person name="Takahashi T."/>
            <person name="Nishimura K."/>
        </authorList>
    </citation>
    <scope>NUCLEOTIDE SEQUENCE</scope>
</reference>
<evidence type="ECO:0000313" key="2">
    <source>
        <dbReference type="Proteomes" id="UP001187192"/>
    </source>
</evidence>
<proteinExistence type="predicted"/>
<organism evidence="1 2">
    <name type="scientific">Ficus carica</name>
    <name type="common">Common fig</name>
    <dbReference type="NCBI Taxonomy" id="3494"/>
    <lineage>
        <taxon>Eukaryota</taxon>
        <taxon>Viridiplantae</taxon>
        <taxon>Streptophyta</taxon>
        <taxon>Embryophyta</taxon>
        <taxon>Tracheophyta</taxon>
        <taxon>Spermatophyta</taxon>
        <taxon>Magnoliopsida</taxon>
        <taxon>eudicotyledons</taxon>
        <taxon>Gunneridae</taxon>
        <taxon>Pentapetalae</taxon>
        <taxon>rosids</taxon>
        <taxon>fabids</taxon>
        <taxon>Rosales</taxon>
        <taxon>Moraceae</taxon>
        <taxon>Ficeae</taxon>
        <taxon>Ficus</taxon>
    </lineage>
</organism>